<gene>
    <name evidence="5" type="ORF">IDM40_21115</name>
</gene>
<dbReference type="InterPro" id="IPR008920">
    <property type="entry name" value="TF_FadR/GntR_C"/>
</dbReference>
<keyword evidence="3" id="KW-0804">Transcription</keyword>
<keyword evidence="1" id="KW-0805">Transcription regulation</keyword>
<dbReference type="Gene3D" id="1.10.10.10">
    <property type="entry name" value="Winged helix-like DNA-binding domain superfamily/Winged helix DNA-binding domain"/>
    <property type="match status" value="1"/>
</dbReference>
<dbReference type="PANTHER" id="PTHR43537">
    <property type="entry name" value="TRANSCRIPTIONAL REGULATOR, GNTR FAMILY"/>
    <property type="match status" value="1"/>
</dbReference>
<organism evidence="5 6">
    <name type="scientific">Nocardiopsis coralli</name>
    <dbReference type="NCBI Taxonomy" id="2772213"/>
    <lineage>
        <taxon>Bacteria</taxon>
        <taxon>Bacillati</taxon>
        <taxon>Actinomycetota</taxon>
        <taxon>Actinomycetes</taxon>
        <taxon>Streptosporangiales</taxon>
        <taxon>Nocardiopsidaceae</taxon>
        <taxon>Nocardiopsis</taxon>
    </lineage>
</organism>
<feature type="domain" description="HTH gntR-type" evidence="4">
    <location>
        <begin position="15"/>
        <end position="82"/>
    </location>
</feature>
<dbReference type="CDD" id="cd07377">
    <property type="entry name" value="WHTH_GntR"/>
    <property type="match status" value="1"/>
</dbReference>
<dbReference type="InterPro" id="IPR011711">
    <property type="entry name" value="GntR_C"/>
</dbReference>
<accession>A0ABR9PBG1</accession>
<evidence type="ECO:0000256" key="3">
    <source>
        <dbReference type="ARBA" id="ARBA00023163"/>
    </source>
</evidence>
<name>A0ABR9PBG1_9ACTN</name>
<evidence type="ECO:0000259" key="4">
    <source>
        <dbReference type="PROSITE" id="PS50949"/>
    </source>
</evidence>
<comment type="caution">
    <text evidence="5">The sequence shown here is derived from an EMBL/GenBank/DDBJ whole genome shotgun (WGS) entry which is preliminary data.</text>
</comment>
<dbReference type="SMART" id="SM00345">
    <property type="entry name" value="HTH_GNTR"/>
    <property type="match status" value="1"/>
</dbReference>
<dbReference type="Pfam" id="PF00392">
    <property type="entry name" value="GntR"/>
    <property type="match status" value="1"/>
</dbReference>
<evidence type="ECO:0000256" key="2">
    <source>
        <dbReference type="ARBA" id="ARBA00023125"/>
    </source>
</evidence>
<evidence type="ECO:0000256" key="1">
    <source>
        <dbReference type="ARBA" id="ARBA00023015"/>
    </source>
</evidence>
<dbReference type="EMBL" id="JADBGI010000021">
    <property type="protein sequence ID" value="MBE3001174.1"/>
    <property type="molecule type" value="Genomic_DNA"/>
</dbReference>
<keyword evidence="6" id="KW-1185">Reference proteome</keyword>
<dbReference type="PANTHER" id="PTHR43537:SF24">
    <property type="entry name" value="GLUCONATE OPERON TRANSCRIPTIONAL REPRESSOR"/>
    <property type="match status" value="1"/>
</dbReference>
<protein>
    <submittedName>
        <fullName evidence="5">GntR family transcriptional regulator</fullName>
    </submittedName>
</protein>
<keyword evidence="2" id="KW-0238">DNA-binding</keyword>
<dbReference type="PROSITE" id="PS50949">
    <property type="entry name" value="HTH_GNTR"/>
    <property type="match status" value="1"/>
</dbReference>
<reference evidence="5 6" key="1">
    <citation type="submission" date="2020-09" db="EMBL/GenBank/DDBJ databases">
        <title>Diversity and distribution of actinomycetes associated with coral in the coast of Hainan.</title>
        <authorList>
            <person name="Li F."/>
        </authorList>
    </citation>
    <scope>NUCLEOTIDE SEQUENCE [LARGE SCALE GENOMIC DNA]</scope>
    <source>
        <strain evidence="5 6">HNM0947</strain>
    </source>
</reference>
<dbReference type="InterPro" id="IPR036390">
    <property type="entry name" value="WH_DNA-bd_sf"/>
</dbReference>
<dbReference type="Pfam" id="PF07729">
    <property type="entry name" value="FCD"/>
    <property type="match status" value="1"/>
</dbReference>
<dbReference type="InterPro" id="IPR000524">
    <property type="entry name" value="Tscrpt_reg_HTH_GntR"/>
</dbReference>
<dbReference type="Gene3D" id="1.20.120.530">
    <property type="entry name" value="GntR ligand-binding domain-like"/>
    <property type="match status" value="1"/>
</dbReference>
<dbReference type="SUPFAM" id="SSF46785">
    <property type="entry name" value="Winged helix' DNA-binding domain"/>
    <property type="match status" value="1"/>
</dbReference>
<dbReference type="InterPro" id="IPR036388">
    <property type="entry name" value="WH-like_DNA-bd_sf"/>
</dbReference>
<sequence>MRDLSAYLSDRPSRGRTTEAVTNALREAILDGVLPPSTWLREDEIAASLQVSRTPVREALRRLSDEGLAHKIAHHGTAVSPMSLEDILALYVVRENLEGLAARLAAKNTPAGLVPALQKVQAQMEELVDSGDPAALSRLNITFHRLIREAAGNQYLDRFLGQAEQAVRRLAPTTFAAPGRASTGCAEHAEIIRAIEAGDPDAAEEAGKRHMRNAREIRFSAMMSM</sequence>
<dbReference type="SMART" id="SM00895">
    <property type="entry name" value="FCD"/>
    <property type="match status" value="1"/>
</dbReference>
<evidence type="ECO:0000313" key="5">
    <source>
        <dbReference type="EMBL" id="MBE3001174.1"/>
    </source>
</evidence>
<evidence type="ECO:0000313" key="6">
    <source>
        <dbReference type="Proteomes" id="UP000806528"/>
    </source>
</evidence>
<dbReference type="Proteomes" id="UP000806528">
    <property type="component" value="Unassembled WGS sequence"/>
</dbReference>
<proteinExistence type="predicted"/>
<dbReference type="SUPFAM" id="SSF48008">
    <property type="entry name" value="GntR ligand-binding domain-like"/>
    <property type="match status" value="1"/>
</dbReference>